<keyword evidence="4" id="KW-0732">Signal</keyword>
<evidence type="ECO:0000256" key="2">
    <source>
        <dbReference type="ARBA" id="ARBA00013064"/>
    </source>
</evidence>
<feature type="domain" description="Fibronectin type-III" evidence="15">
    <location>
        <begin position="114"/>
        <end position="210"/>
    </location>
</feature>
<dbReference type="Pfam" id="PF00102">
    <property type="entry name" value="Y_phosphatase"/>
    <property type="match status" value="2"/>
</dbReference>
<dbReference type="InterPro" id="IPR029021">
    <property type="entry name" value="Prot-tyrosine_phosphatase-like"/>
</dbReference>
<dbReference type="AlphaFoldDB" id="A0A6A4V1F5"/>
<dbReference type="InterPro" id="IPR050713">
    <property type="entry name" value="RTP_Phos/Ushers"/>
</dbReference>
<evidence type="ECO:0000256" key="7">
    <source>
        <dbReference type="ARBA" id="ARBA00022989"/>
    </source>
</evidence>
<dbReference type="PANTHER" id="PTHR46957:SF3">
    <property type="entry name" value="CYTOKINE RECEPTOR"/>
    <property type="match status" value="1"/>
</dbReference>
<dbReference type="EC" id="3.1.3.48" evidence="2"/>
<dbReference type="InterPro" id="IPR003595">
    <property type="entry name" value="Tyr_Pase_cat"/>
</dbReference>
<dbReference type="OrthoDB" id="6370910at2759"/>
<dbReference type="CDD" id="cd14549">
    <property type="entry name" value="R5-PTPc-1"/>
    <property type="match status" value="1"/>
</dbReference>
<proteinExistence type="predicted"/>
<evidence type="ECO:0000256" key="11">
    <source>
        <dbReference type="SAM" id="MobiDB-lite"/>
    </source>
</evidence>
<dbReference type="Pfam" id="PF00041">
    <property type="entry name" value="fn3"/>
    <property type="match status" value="4"/>
</dbReference>
<feature type="domain" description="Tyrosine-protein phosphatase" evidence="12">
    <location>
        <begin position="902"/>
        <end position="1153"/>
    </location>
</feature>
<keyword evidence="5" id="KW-0378">Hydrolase</keyword>
<dbReference type="FunFam" id="3.90.190.10:FF:000013">
    <property type="entry name" value="receptor-type tyrosine-protein phosphatase zeta isoform X1"/>
    <property type="match status" value="1"/>
</dbReference>
<keyword evidence="17" id="KW-1185">Reference proteome</keyword>
<dbReference type="InterPro" id="IPR003961">
    <property type="entry name" value="FN3_dom"/>
</dbReference>
<dbReference type="InterPro" id="IPR013783">
    <property type="entry name" value="Ig-like_fold"/>
</dbReference>
<keyword evidence="3" id="KW-0812">Transmembrane</keyword>
<dbReference type="InterPro" id="IPR016130">
    <property type="entry name" value="Tyr_Pase_AS"/>
</dbReference>
<dbReference type="GO" id="GO:0004725">
    <property type="term" value="F:protein tyrosine phosphatase activity"/>
    <property type="evidence" value="ECO:0007669"/>
    <property type="project" value="UniProtKB-EC"/>
</dbReference>
<evidence type="ECO:0000259" key="13">
    <source>
        <dbReference type="PROSITE" id="PS50056"/>
    </source>
</evidence>
<dbReference type="SUPFAM" id="SSF48726">
    <property type="entry name" value="Immunoglobulin"/>
    <property type="match status" value="1"/>
</dbReference>
<feature type="domain" description="Fibronectin type-III" evidence="15">
    <location>
        <begin position="411"/>
        <end position="506"/>
    </location>
</feature>
<keyword evidence="6" id="KW-0904">Protein phosphatase</keyword>
<dbReference type="PROSITE" id="PS50055">
    <property type="entry name" value="TYR_PHOSPHATASE_PTP"/>
    <property type="match status" value="2"/>
</dbReference>
<evidence type="ECO:0000259" key="14">
    <source>
        <dbReference type="PROSITE" id="PS50835"/>
    </source>
</evidence>
<dbReference type="CDD" id="cd00063">
    <property type="entry name" value="FN3"/>
    <property type="match status" value="4"/>
</dbReference>
<dbReference type="GO" id="GO:0048666">
    <property type="term" value="P:neuron development"/>
    <property type="evidence" value="ECO:0007669"/>
    <property type="project" value="UniProtKB-ARBA"/>
</dbReference>
<evidence type="ECO:0000313" key="17">
    <source>
        <dbReference type="Proteomes" id="UP000440578"/>
    </source>
</evidence>
<organism evidence="16 17">
    <name type="scientific">Amphibalanus amphitrite</name>
    <name type="common">Striped barnacle</name>
    <name type="synonym">Balanus amphitrite</name>
    <dbReference type="NCBI Taxonomy" id="1232801"/>
    <lineage>
        <taxon>Eukaryota</taxon>
        <taxon>Metazoa</taxon>
        <taxon>Ecdysozoa</taxon>
        <taxon>Arthropoda</taxon>
        <taxon>Crustacea</taxon>
        <taxon>Multicrustacea</taxon>
        <taxon>Cirripedia</taxon>
        <taxon>Thoracica</taxon>
        <taxon>Thoracicalcarea</taxon>
        <taxon>Balanomorpha</taxon>
        <taxon>Balanoidea</taxon>
        <taxon>Balanidae</taxon>
        <taxon>Amphibalaninae</taxon>
        <taxon>Amphibalanus</taxon>
    </lineage>
</organism>
<evidence type="ECO:0000256" key="9">
    <source>
        <dbReference type="ARBA" id="ARBA00023180"/>
    </source>
</evidence>
<evidence type="ECO:0000256" key="10">
    <source>
        <dbReference type="ARBA" id="ARBA00051722"/>
    </source>
</evidence>
<dbReference type="SUPFAM" id="SSF52799">
    <property type="entry name" value="(Phosphotyrosine protein) phosphatases II"/>
    <property type="match status" value="2"/>
</dbReference>
<keyword evidence="7" id="KW-1133">Transmembrane helix</keyword>
<evidence type="ECO:0000256" key="3">
    <source>
        <dbReference type="ARBA" id="ARBA00022692"/>
    </source>
</evidence>
<feature type="domain" description="Ig-like" evidence="14">
    <location>
        <begin position="1"/>
        <end position="105"/>
    </location>
</feature>
<dbReference type="InterPro" id="IPR000242">
    <property type="entry name" value="PTP_cat"/>
</dbReference>
<reference evidence="16 17" key="1">
    <citation type="submission" date="2019-07" db="EMBL/GenBank/DDBJ databases">
        <title>Draft genome assembly of a fouling barnacle, Amphibalanus amphitrite (Darwin, 1854): The first reference genome for Thecostraca.</title>
        <authorList>
            <person name="Kim W."/>
        </authorList>
    </citation>
    <scope>NUCLEOTIDE SEQUENCE [LARGE SCALE GENOMIC DNA]</scope>
    <source>
        <strain evidence="16">SNU_AA5</strain>
        <tissue evidence="16">Soma without cirri and trophi</tissue>
    </source>
</reference>
<name>A0A6A4V1F5_AMPAM</name>
<dbReference type="Proteomes" id="UP000440578">
    <property type="component" value="Unassembled WGS sequence"/>
</dbReference>
<keyword evidence="8" id="KW-0472">Membrane</keyword>
<dbReference type="SMART" id="SM00404">
    <property type="entry name" value="PTPc_motif"/>
    <property type="match status" value="2"/>
</dbReference>
<dbReference type="PROSITE" id="PS50056">
    <property type="entry name" value="TYR_PHOSPHATASE_2"/>
    <property type="match status" value="1"/>
</dbReference>
<dbReference type="PANTHER" id="PTHR46957">
    <property type="entry name" value="CYTOKINE RECEPTOR"/>
    <property type="match status" value="1"/>
</dbReference>
<dbReference type="InterPro" id="IPR036179">
    <property type="entry name" value="Ig-like_dom_sf"/>
</dbReference>
<evidence type="ECO:0000313" key="16">
    <source>
        <dbReference type="EMBL" id="KAF0290077.1"/>
    </source>
</evidence>
<dbReference type="InterPro" id="IPR000387">
    <property type="entry name" value="Tyr_Pase_dom"/>
</dbReference>
<dbReference type="Gene3D" id="3.90.190.10">
    <property type="entry name" value="Protein tyrosine phosphatase superfamily"/>
    <property type="match status" value="2"/>
</dbReference>
<comment type="subcellular location">
    <subcellularLocation>
        <location evidence="1">Membrane</location>
        <topology evidence="1">Single-pass membrane protein</topology>
    </subcellularLocation>
</comment>
<feature type="domain" description="Tyrosine specific protein phosphatases" evidence="13">
    <location>
        <begin position="786"/>
        <end position="860"/>
    </location>
</feature>
<feature type="compositionally biased region" description="Basic and acidic residues" evidence="11">
    <location>
        <begin position="1188"/>
        <end position="1200"/>
    </location>
</feature>
<evidence type="ECO:0000256" key="1">
    <source>
        <dbReference type="ARBA" id="ARBA00004167"/>
    </source>
</evidence>
<dbReference type="Gene3D" id="2.60.40.10">
    <property type="entry name" value="Immunoglobulins"/>
    <property type="match status" value="5"/>
</dbReference>
<dbReference type="FunFam" id="3.90.190.10:FF:000068">
    <property type="entry name" value="receptor-type tyrosine-protein phosphatase zeta"/>
    <property type="match status" value="1"/>
</dbReference>
<dbReference type="GO" id="GO:0016020">
    <property type="term" value="C:membrane"/>
    <property type="evidence" value="ECO:0007669"/>
    <property type="project" value="UniProtKB-SubCell"/>
</dbReference>
<gene>
    <name evidence="16" type="primary">Ptp99A_2</name>
    <name evidence="16" type="ORF">FJT64_011700</name>
</gene>
<keyword evidence="9" id="KW-0325">Glycoprotein</keyword>
<protein>
    <recommendedName>
        <fullName evidence="2">protein-tyrosine-phosphatase</fullName>
        <ecNumber evidence="2">3.1.3.48</ecNumber>
    </recommendedName>
</protein>
<evidence type="ECO:0000256" key="8">
    <source>
        <dbReference type="ARBA" id="ARBA00023136"/>
    </source>
</evidence>
<dbReference type="SMART" id="SM00194">
    <property type="entry name" value="PTPc"/>
    <property type="match status" value="2"/>
</dbReference>
<dbReference type="InterPro" id="IPR007110">
    <property type="entry name" value="Ig-like_dom"/>
</dbReference>
<dbReference type="SUPFAM" id="SSF49265">
    <property type="entry name" value="Fibronectin type III"/>
    <property type="match status" value="2"/>
</dbReference>
<feature type="region of interest" description="Disordered" evidence="11">
    <location>
        <begin position="1157"/>
        <end position="1200"/>
    </location>
</feature>
<sequence>MVARTGSNVTLPCLGLTGIAHSAVARLTWLCYGCTESAVVAAVDASLETPLVQFRDGVTTVLERRDRIRLVPETFALRYEPVLVRHSGRYLCRVNGLSEDHANIELVVQDVPSQPGVPLITNFTSRSVYLSWAPSSRINNSPIQHYVIHVSKGEDGGWSDRPILTADNRTTFAVHNLQPFTAYSFRVTAVNGMGASPPGEASYHIITLREAPGGKPVILAAHNTSATSVRLRWRPLAADQLRGEFQSYRITYRERNATGDRPREVRIPDEETQSHTITGLRPFTQYLVSLQVENPAGFSPSTTVVVTTEEGVPDAPRNLTVVNVTATTATIAWLPPAQPAGRIEGYRIYSTLGNFTNATWIRDTGPALQYTLRDLKPNSTYSLAVKPFTSKHEGRYSASAELLTQAAPPDPPRLLHAACESGAAVRLWWQRPSLAESRAVRYLVQSQPAAGGAVSELQVPAREEQYRLSNLTAGVTYKLWLVAESRDTAALRSAPSESRLVEARQRCPPAGGGGGGGGDSWLDGGGTTLLVGCLCAALALLLAITALLLWRRQCRSSYLYLEEWPSVRTPLDSDPAWLRDGPNGAPAPVAASQFPLHVAALHADSDIGFCKEYDEILEHTSKLGLPSETSQVEENKKKNRYQNIDAYDHTLVPLRPVPGQRRGDYINANYIDGFLVRNQYIGAQGPLPHTFHAFWRLIWEQRVQVIVMITNLVERSRKKCDMYWPKEGSETYGLIQVVLLDERELATYTVRKLLIRHSKKGRPVERTVYQYHYTNWPDHGVPDHPLPILSFVRKSAAANGDGAGPILVHCSAGVGRTGTYIVLDAMMNMLQQRGSVNVFGFLKHIRTQRNFLVQTEDQYVFIHDALLEALDSGDTEVRAERLPEYLERLRSADVSVYPCHTLDRQYQLITQYQADEYELAAALASYNQAKNRSRQFVPSERWRVHLSPRPGVEGSDYINATALIGYERLREFIITQHPLAHTVEDFWRMVWDHNVQTVVVLTPADDEEYPPFWPTLHEDIDSESFRVRLVEHRPSAVGYTVELQLQSTQDDYQVSVRVLGCPGWPHVSEPAHRLIDRVQRATLKYQDGPLLVVDRYGGTEAATFCCLTTLSKQLRDDGAVDVYMCAKLYHMRRPGVWQTQDDYTALYHSVEGLARPAVSPTPSVQSEAESLLRPGTLARRNGSLRAPPDGRESYLRADCV</sequence>
<comment type="caution">
    <text evidence="16">The sequence shown here is derived from an EMBL/GenBank/DDBJ whole genome shotgun (WGS) entry which is preliminary data.</text>
</comment>
<dbReference type="PROSITE" id="PS50835">
    <property type="entry name" value="IG_LIKE"/>
    <property type="match status" value="1"/>
</dbReference>
<dbReference type="EMBL" id="VIIS01001983">
    <property type="protein sequence ID" value="KAF0290077.1"/>
    <property type="molecule type" value="Genomic_DNA"/>
</dbReference>
<evidence type="ECO:0000256" key="4">
    <source>
        <dbReference type="ARBA" id="ARBA00022729"/>
    </source>
</evidence>
<evidence type="ECO:0000256" key="6">
    <source>
        <dbReference type="ARBA" id="ARBA00022912"/>
    </source>
</evidence>
<dbReference type="PRINTS" id="PR00700">
    <property type="entry name" value="PRTYPHPHTASE"/>
</dbReference>
<feature type="domain" description="Tyrosine-protein phosphatase" evidence="12">
    <location>
        <begin position="609"/>
        <end position="869"/>
    </location>
</feature>
<evidence type="ECO:0000259" key="12">
    <source>
        <dbReference type="PROSITE" id="PS50055"/>
    </source>
</evidence>
<evidence type="ECO:0000259" key="15">
    <source>
        <dbReference type="PROSITE" id="PS50853"/>
    </source>
</evidence>
<dbReference type="PROSITE" id="PS00383">
    <property type="entry name" value="TYR_PHOSPHATASE_1"/>
    <property type="match status" value="1"/>
</dbReference>
<dbReference type="SMART" id="SM00060">
    <property type="entry name" value="FN3"/>
    <property type="match status" value="4"/>
</dbReference>
<dbReference type="InterPro" id="IPR036116">
    <property type="entry name" value="FN3_sf"/>
</dbReference>
<dbReference type="PROSITE" id="PS50853">
    <property type="entry name" value="FN3"/>
    <property type="match status" value="4"/>
</dbReference>
<comment type="catalytic activity">
    <reaction evidence="10">
        <text>O-phospho-L-tyrosyl-[protein] + H2O = L-tyrosyl-[protein] + phosphate</text>
        <dbReference type="Rhea" id="RHEA:10684"/>
        <dbReference type="Rhea" id="RHEA-COMP:10136"/>
        <dbReference type="Rhea" id="RHEA-COMP:20101"/>
        <dbReference type="ChEBI" id="CHEBI:15377"/>
        <dbReference type="ChEBI" id="CHEBI:43474"/>
        <dbReference type="ChEBI" id="CHEBI:46858"/>
        <dbReference type="ChEBI" id="CHEBI:61978"/>
        <dbReference type="EC" id="3.1.3.48"/>
    </reaction>
</comment>
<accession>A0A6A4V1F5</accession>
<feature type="domain" description="Fibronectin type-III" evidence="15">
    <location>
        <begin position="315"/>
        <end position="407"/>
    </location>
</feature>
<feature type="domain" description="Fibronectin type-III" evidence="15">
    <location>
        <begin position="215"/>
        <end position="311"/>
    </location>
</feature>
<evidence type="ECO:0000256" key="5">
    <source>
        <dbReference type="ARBA" id="ARBA00022801"/>
    </source>
</evidence>